<organism evidence="2">
    <name type="scientific">freshwater metagenome</name>
    <dbReference type="NCBI Taxonomy" id="449393"/>
    <lineage>
        <taxon>unclassified sequences</taxon>
        <taxon>metagenomes</taxon>
        <taxon>ecological metagenomes</taxon>
    </lineage>
</organism>
<accession>A0A6J7LE02</accession>
<proteinExistence type="predicted"/>
<reference evidence="2" key="1">
    <citation type="submission" date="2020-05" db="EMBL/GenBank/DDBJ databases">
        <authorList>
            <person name="Chiriac C."/>
            <person name="Salcher M."/>
            <person name="Ghai R."/>
            <person name="Kavagutti S V."/>
        </authorList>
    </citation>
    <scope>NUCLEOTIDE SEQUENCE</scope>
</reference>
<protein>
    <submittedName>
        <fullName evidence="2">Unannotated protein</fullName>
    </submittedName>
</protein>
<dbReference type="EMBL" id="CAFBNE010000105">
    <property type="protein sequence ID" value="CAB4965003.1"/>
    <property type="molecule type" value="Genomic_DNA"/>
</dbReference>
<evidence type="ECO:0000256" key="1">
    <source>
        <dbReference type="SAM" id="MobiDB-lite"/>
    </source>
</evidence>
<dbReference type="AlphaFoldDB" id="A0A6J7LE02"/>
<sequence length="83" mass="8985">MSKAVSDGALRGRRRFLVSQPPDRDEEALATEVTGRVSPVESIPLGGVHMRSLLGWVGQSAAMAGMFSLDHDVMTTQRRGDMT</sequence>
<name>A0A6J7LE02_9ZZZZ</name>
<gene>
    <name evidence="2" type="ORF">UFOPK3772_02596</name>
</gene>
<evidence type="ECO:0000313" key="2">
    <source>
        <dbReference type="EMBL" id="CAB4965003.1"/>
    </source>
</evidence>
<feature type="region of interest" description="Disordered" evidence="1">
    <location>
        <begin position="1"/>
        <end position="33"/>
    </location>
</feature>